<keyword evidence="4" id="KW-0732">Signal</keyword>
<dbReference type="GO" id="GO:0080044">
    <property type="term" value="F:quercetin 7-O-glucosyltransferase activity"/>
    <property type="evidence" value="ECO:0007669"/>
    <property type="project" value="TreeGrafter"/>
</dbReference>
<evidence type="ECO:0000256" key="1">
    <source>
        <dbReference type="ARBA" id="ARBA00004935"/>
    </source>
</evidence>
<dbReference type="Gene3D" id="3.40.50.2000">
    <property type="entry name" value="Glycogen Phosphorylase B"/>
    <property type="match status" value="2"/>
</dbReference>
<evidence type="ECO:0000313" key="9">
    <source>
        <dbReference type="EMBL" id="KAG6409708.1"/>
    </source>
</evidence>
<evidence type="ECO:0000313" key="10">
    <source>
        <dbReference type="Proteomes" id="UP000298416"/>
    </source>
</evidence>
<dbReference type="CDD" id="cd03784">
    <property type="entry name" value="GT1_Gtf-like"/>
    <property type="match status" value="1"/>
</dbReference>
<accession>A0A8X8ZM67</accession>
<dbReference type="Pfam" id="PF00201">
    <property type="entry name" value="UDPGT"/>
    <property type="match status" value="1"/>
</dbReference>
<dbReference type="AlphaFoldDB" id="A0A8X8ZM67"/>
<dbReference type="GO" id="GO:0102816">
    <property type="term" value="F:UDP-D-glucose:delphinidin 3-O-glucosyl-5-O-caffeoylglucoside -O-beta-D-glucosyltransferase activity"/>
    <property type="evidence" value="ECO:0007669"/>
    <property type="project" value="UniProtKB-EC"/>
</dbReference>
<organism evidence="9">
    <name type="scientific">Salvia splendens</name>
    <name type="common">Scarlet sage</name>
    <dbReference type="NCBI Taxonomy" id="180675"/>
    <lineage>
        <taxon>Eukaryota</taxon>
        <taxon>Viridiplantae</taxon>
        <taxon>Streptophyta</taxon>
        <taxon>Embryophyta</taxon>
        <taxon>Tracheophyta</taxon>
        <taxon>Spermatophyta</taxon>
        <taxon>Magnoliopsida</taxon>
        <taxon>eudicotyledons</taxon>
        <taxon>Gunneridae</taxon>
        <taxon>Pentapetalae</taxon>
        <taxon>asterids</taxon>
        <taxon>lamiids</taxon>
        <taxon>Lamiales</taxon>
        <taxon>Lamiaceae</taxon>
        <taxon>Nepetoideae</taxon>
        <taxon>Mentheae</taxon>
        <taxon>Salviinae</taxon>
        <taxon>Salvia</taxon>
        <taxon>Salvia subgen. Calosphace</taxon>
        <taxon>core Calosphace</taxon>
    </lineage>
</organism>
<dbReference type="EMBL" id="PNBA02000010">
    <property type="protein sequence ID" value="KAG6409708.1"/>
    <property type="molecule type" value="Genomic_DNA"/>
</dbReference>
<reference evidence="9" key="1">
    <citation type="submission" date="2018-01" db="EMBL/GenBank/DDBJ databases">
        <authorList>
            <person name="Mao J.F."/>
        </authorList>
    </citation>
    <scope>NUCLEOTIDE SEQUENCE</scope>
    <source>
        <strain evidence="9">Huo1</strain>
        <tissue evidence="9">Leaf</tissue>
    </source>
</reference>
<dbReference type="GO" id="GO:0080043">
    <property type="term" value="F:quercetin 3-O-glucosyltransferase activity"/>
    <property type="evidence" value="ECO:0007669"/>
    <property type="project" value="TreeGrafter"/>
</dbReference>
<evidence type="ECO:0000256" key="4">
    <source>
        <dbReference type="ARBA" id="ARBA00022729"/>
    </source>
</evidence>
<keyword evidence="3 7" id="KW-0808">Transferase</keyword>
<dbReference type="EC" id="2.4.1.-" evidence="8"/>
<name>A0A8X8ZM67_SALSN</name>
<evidence type="ECO:0000256" key="5">
    <source>
        <dbReference type="ARBA" id="ARBA00050360"/>
    </source>
</evidence>
<dbReference type="InterPro" id="IPR002213">
    <property type="entry name" value="UDP_glucos_trans"/>
</dbReference>
<dbReference type="FunFam" id="3.40.50.2000:FF:000019">
    <property type="entry name" value="Glycosyltransferase"/>
    <property type="match status" value="1"/>
</dbReference>
<dbReference type="Proteomes" id="UP000298416">
    <property type="component" value="Unassembled WGS sequence"/>
</dbReference>
<dbReference type="PANTHER" id="PTHR11926">
    <property type="entry name" value="GLUCOSYL/GLUCURONOSYL TRANSFERASES"/>
    <property type="match status" value="1"/>
</dbReference>
<dbReference type="PANTHER" id="PTHR11926:SF1553">
    <property type="entry name" value="GLYCOSYLTRANSFERASE"/>
    <property type="match status" value="1"/>
</dbReference>
<comment type="catalytic activity">
    <reaction evidence="5">
        <text>an anthocyanidin 3-O-beta-D-glucoside + UDP-alpha-D-glucose = an anthocyanidin 3,5-di-O-beta-D-glucoside + UDP + 2 H(+)</text>
        <dbReference type="Rhea" id="RHEA:35423"/>
        <dbReference type="ChEBI" id="CHEBI:15378"/>
        <dbReference type="ChEBI" id="CHEBI:16307"/>
        <dbReference type="ChEBI" id="CHEBI:57503"/>
        <dbReference type="ChEBI" id="CHEBI:58223"/>
        <dbReference type="ChEBI" id="CHEBI:58885"/>
        <dbReference type="EC" id="2.4.1.298"/>
    </reaction>
</comment>
<dbReference type="SUPFAM" id="SSF53756">
    <property type="entry name" value="UDP-Glycosyltransferase/glycogen phosphorylase"/>
    <property type="match status" value="1"/>
</dbReference>
<evidence type="ECO:0000256" key="7">
    <source>
        <dbReference type="RuleBase" id="RU003718"/>
    </source>
</evidence>
<evidence type="ECO:0000256" key="3">
    <source>
        <dbReference type="ARBA" id="ARBA00022679"/>
    </source>
</evidence>
<comment type="function">
    <text evidence="6">Catalyzes the glucosylation at the O-5 position of anthocyanidin 3-glucosides to form anthocyanidin 3,5-di-O-glucosides using UDP-glucose as sugar donor. Anthocyanidin 3,5-di-O-glucosides are molecules that are responsible for pigmentation. Also acts on anthocyanidin 3-O-(6-O-malonylglucoside). Much less active with hydroxycinnamoylglucose derivatives. No activity in the absence of the 3-O-glucoside group.</text>
</comment>
<comment type="caution">
    <text evidence="9">The sequence shown here is derived from an EMBL/GenBank/DDBJ whole genome shotgun (WGS) entry which is preliminary data.</text>
</comment>
<dbReference type="InterPro" id="IPR035595">
    <property type="entry name" value="UDP_glycos_trans_CS"/>
</dbReference>
<evidence type="ECO:0000256" key="2">
    <source>
        <dbReference type="ARBA" id="ARBA00009995"/>
    </source>
</evidence>
<evidence type="ECO:0000256" key="8">
    <source>
        <dbReference type="RuleBase" id="RU362057"/>
    </source>
</evidence>
<keyword evidence="10" id="KW-1185">Reference proteome</keyword>
<sequence>MDQKREHKPHCLILPYPSQGHINPLIQFSKRLAHKGITITFAVPQDVLTSSSAADISASIAVETISDGYNSAAARADADPREYLVTFKKEGTESTSRLIEKLREGRGRAVDCVVYDAFLPWGLAVAKSKGLFGAAFFTQASSVNVVYYNVFKGLLKVPVTERETVLPGLPSLAVSDLPSFVVDQEKYPGVLELLVGQFDGVEDSDFVFVNSVYELEEKANEWMKKSMSIQTIGPAIPSIYLDKRIQHDKNYGLSLFKPDDICMRWLQQRSPKSVIYVSFGSIAKLEKHEMEELATALKLTGKHFLWVVRSSEVSKLPENFTDEASGKGLIVSWCSQLEVLAHDAIGCFVTHCGWNSTLEALSLGVPMVGVPWWSDQATNAKFVMDVWKMGVRAYPDDGGVVGHEELVRCVNCVMEGERAEEMRENARKWKELAKGAVNEGGSSDRNIQQFVSTLMGVTLVLFQANKWMKKSMSVKTIGPAIPPSMYLDKRLQEDTNYGLSLFKPDDTCMKWLQQRSPKSAGPSLGPCGLCDRTGPPIFRGL</sequence>
<gene>
    <name evidence="9" type="ORF">SASPL_127750</name>
</gene>
<dbReference type="PROSITE" id="PS00375">
    <property type="entry name" value="UDPGT"/>
    <property type="match status" value="1"/>
</dbReference>
<comment type="pathway">
    <text evidence="1">Pigment biosynthesis; anthocyanin biosynthesis.</text>
</comment>
<protein>
    <recommendedName>
        <fullName evidence="8">Glycosyltransferase</fullName>
        <ecNumber evidence="8">2.4.1.-</ecNumber>
    </recommendedName>
</protein>
<proteinExistence type="inferred from homology"/>
<reference evidence="9" key="2">
    <citation type="submission" date="2020-08" db="EMBL/GenBank/DDBJ databases">
        <title>Plant Genome Project.</title>
        <authorList>
            <person name="Zhang R.-G."/>
        </authorList>
    </citation>
    <scope>NUCLEOTIDE SEQUENCE</scope>
    <source>
        <strain evidence="9">Huo1</strain>
        <tissue evidence="9">Leaf</tissue>
    </source>
</reference>
<evidence type="ECO:0000256" key="6">
    <source>
        <dbReference type="ARBA" id="ARBA00056922"/>
    </source>
</evidence>
<keyword evidence="7" id="KW-0328">Glycosyltransferase</keyword>
<comment type="similarity">
    <text evidence="2 7">Belongs to the UDP-glycosyltransferase family.</text>
</comment>